<protein>
    <submittedName>
        <fullName evidence="1">Thymidine kinase</fullName>
    </submittedName>
</protein>
<dbReference type="SUPFAM" id="SSF52540">
    <property type="entry name" value="P-loop containing nucleoside triphosphate hydrolases"/>
    <property type="match status" value="1"/>
</dbReference>
<dbReference type="AlphaFoldDB" id="A0A1Y1RUY5"/>
<proteinExistence type="predicted"/>
<dbReference type="InterPro" id="IPR027417">
    <property type="entry name" value="P-loop_NTPase"/>
</dbReference>
<dbReference type="Gene3D" id="3.30.60.20">
    <property type="match status" value="1"/>
</dbReference>
<name>A0A1Y1RUY5_9SPIO</name>
<reference evidence="1 2" key="1">
    <citation type="submission" date="2017-03" db="EMBL/GenBank/DDBJ databases">
        <title>Draft Genome sequence of Marispirochaeta sp. strain JC444.</title>
        <authorList>
            <person name="Shivani Y."/>
            <person name="Subhash Y."/>
            <person name="Sasikala C."/>
            <person name="Ramana C."/>
        </authorList>
    </citation>
    <scope>NUCLEOTIDE SEQUENCE [LARGE SCALE GENOMIC DNA]</scope>
    <source>
        <strain evidence="1 2">JC444</strain>
    </source>
</reference>
<dbReference type="GO" id="GO:0016301">
    <property type="term" value="F:kinase activity"/>
    <property type="evidence" value="ECO:0007669"/>
    <property type="project" value="UniProtKB-KW"/>
</dbReference>
<dbReference type="EMBL" id="MWQY01000018">
    <property type="protein sequence ID" value="ORC32951.1"/>
    <property type="molecule type" value="Genomic_DNA"/>
</dbReference>
<keyword evidence="2" id="KW-1185">Reference proteome</keyword>
<evidence type="ECO:0000313" key="1">
    <source>
        <dbReference type="EMBL" id="ORC32951.1"/>
    </source>
</evidence>
<evidence type="ECO:0000313" key="2">
    <source>
        <dbReference type="Proteomes" id="UP000192343"/>
    </source>
</evidence>
<sequence>MQHSELSAETLSFMKNLGFPRLKVHHSYNHFDFTEGARRILVIGPMGSGKTEFSARVWRDARIARQKSGAVAEQTTSGRADRRIVYFVRSVMDKLRFPDYPADALAYRGGYERCGENICYISNSFELEQAIHDHPDAGTWIVDEASFYDERTAYVVKEASLRNDLVFIFPTLVLNFRRDIFNRTTQFLLENCTDIFPLTAYCEHPDCIEDSFYTYRYYRIDGEECPALYFDPLIVIGGDTTKDDPRQPNYCTRCDRHHYLPGKEYTYLVLKPLGESASRGDLAPLRRELELIKSDITRSRLHSHLENRFLQGESPEPVNLNALKVPCIAEKALIFLFAEQNLISEDQMRLLVGELDLDREYMQQTLRDNGRPLDLDQFTLSFK</sequence>
<dbReference type="OrthoDB" id="9781579at2"/>
<gene>
    <name evidence="1" type="ORF">B4O97_14965</name>
</gene>
<dbReference type="Gene3D" id="3.40.50.300">
    <property type="entry name" value="P-loop containing nucleotide triphosphate hydrolases"/>
    <property type="match status" value="1"/>
</dbReference>
<keyword evidence="1" id="KW-0808">Transferase</keyword>
<comment type="caution">
    <text evidence="1">The sequence shown here is derived from an EMBL/GenBank/DDBJ whole genome shotgun (WGS) entry which is preliminary data.</text>
</comment>
<accession>A0A1Y1RUY5</accession>
<keyword evidence="1" id="KW-0418">Kinase</keyword>
<dbReference type="Proteomes" id="UP000192343">
    <property type="component" value="Unassembled WGS sequence"/>
</dbReference>
<dbReference type="STRING" id="1963862.B4O97_14965"/>
<organism evidence="1 2">
    <name type="scientific">Marispirochaeta aestuarii</name>
    <dbReference type="NCBI Taxonomy" id="1963862"/>
    <lineage>
        <taxon>Bacteria</taxon>
        <taxon>Pseudomonadati</taxon>
        <taxon>Spirochaetota</taxon>
        <taxon>Spirochaetia</taxon>
        <taxon>Spirochaetales</taxon>
        <taxon>Spirochaetaceae</taxon>
        <taxon>Marispirochaeta</taxon>
    </lineage>
</organism>
<dbReference type="RefSeq" id="WP_083052036.1">
    <property type="nucleotide sequence ID" value="NZ_MWQY01000018.1"/>
</dbReference>